<evidence type="ECO:0000313" key="3">
    <source>
        <dbReference type="Proteomes" id="UP000034029"/>
    </source>
</evidence>
<dbReference type="EMBL" id="CP011366">
    <property type="protein sequence ID" value="AKG73911.1"/>
    <property type="molecule type" value="Genomic_DNA"/>
</dbReference>
<evidence type="ECO:0000313" key="2">
    <source>
        <dbReference type="EMBL" id="SFK57650.1"/>
    </source>
</evidence>
<evidence type="ECO:0000313" key="4">
    <source>
        <dbReference type="Proteomes" id="UP000183090"/>
    </source>
</evidence>
<dbReference type="Gene3D" id="3.40.430.10">
    <property type="entry name" value="Dihydrofolate Reductase, subunit A"/>
    <property type="match status" value="1"/>
</dbReference>
<reference evidence="3" key="2">
    <citation type="submission" date="2015-04" db="EMBL/GenBank/DDBJ databases">
        <title>Complete genome sequence of Salinicoccus halodurans strain H3B36, isolated from the Qaidam basin of China.</title>
        <authorList>
            <person name="Ma Y."/>
            <person name="Jiang K."/>
            <person name="Xue Y."/>
        </authorList>
    </citation>
    <scope>NUCLEOTIDE SEQUENCE [LARGE SCALE GENOMIC DNA]</scope>
    <source>
        <strain evidence="3">H3B36</strain>
    </source>
</reference>
<proteinExistence type="predicted"/>
<accession>A0A0F7HLC2</accession>
<reference evidence="1 3" key="1">
    <citation type="journal article" date="2015" name="Int. J. Syst. Evol. Microbiol.">
        <title>Complete genome sequence of Salinicoccus halodurans H3B36, isolated from the Qaidam Basin in China.</title>
        <authorList>
            <person name="Jiang K."/>
            <person name="Xue Y."/>
            <person name="Ma Y."/>
        </authorList>
    </citation>
    <scope>NUCLEOTIDE SEQUENCE [LARGE SCALE GENOMIC DNA]</scope>
    <source>
        <strain evidence="1 3">H3B36</strain>
    </source>
</reference>
<sequence length="64" mass="7265">MPKVILGMTMSLDGFVNDNKGSIEHLFPDLEALQGSKMMKQSIRDTGAVNLCRLLFYHFKHLLL</sequence>
<dbReference type="AlphaFoldDB" id="A0A0F7HLC2"/>
<reference evidence="2 4" key="3">
    <citation type="submission" date="2016-10" db="EMBL/GenBank/DDBJ databases">
        <authorList>
            <person name="Varghese N."/>
            <person name="Submissions S."/>
        </authorList>
    </citation>
    <scope>NUCLEOTIDE SEQUENCE [LARGE SCALE GENOMIC DNA]</scope>
    <source>
        <strain evidence="2 4">CGMCC 1.6501</strain>
    </source>
</reference>
<dbReference type="Proteomes" id="UP000183090">
    <property type="component" value="Unassembled WGS sequence"/>
</dbReference>
<dbReference type="EMBL" id="FOTB01000001">
    <property type="protein sequence ID" value="SFK57650.1"/>
    <property type="molecule type" value="Genomic_DNA"/>
</dbReference>
<dbReference type="RefSeq" id="WP_046790099.1">
    <property type="nucleotide sequence ID" value="NZ_CP011366.1"/>
</dbReference>
<gene>
    <name evidence="1" type="ORF">AAT16_06495</name>
    <name evidence="2" type="ORF">SAMN05216235_0541</name>
</gene>
<dbReference type="KEGG" id="shv:AAT16_06495"/>
<dbReference type="InterPro" id="IPR024072">
    <property type="entry name" value="DHFR-like_dom_sf"/>
</dbReference>
<name>A0A0F7HLC2_9STAP</name>
<evidence type="ECO:0008006" key="5">
    <source>
        <dbReference type="Google" id="ProtNLM"/>
    </source>
</evidence>
<dbReference type="OrthoDB" id="195113at2"/>
<protein>
    <recommendedName>
        <fullName evidence="5">Bacterial bifunctional deaminase-reductase C-terminal domain-containing protein</fullName>
    </recommendedName>
</protein>
<evidence type="ECO:0000313" key="1">
    <source>
        <dbReference type="EMBL" id="AKG73911.1"/>
    </source>
</evidence>
<dbReference type="Proteomes" id="UP000034029">
    <property type="component" value="Chromosome"/>
</dbReference>
<keyword evidence="3" id="KW-1185">Reference proteome</keyword>
<organism evidence="2 4">
    <name type="scientific">Salinicoccus halodurans</name>
    <dbReference type="NCBI Taxonomy" id="407035"/>
    <lineage>
        <taxon>Bacteria</taxon>
        <taxon>Bacillati</taxon>
        <taxon>Bacillota</taxon>
        <taxon>Bacilli</taxon>
        <taxon>Bacillales</taxon>
        <taxon>Staphylococcaceae</taxon>
        <taxon>Salinicoccus</taxon>
    </lineage>
</organism>